<dbReference type="EMBL" id="GBXM01014599">
    <property type="protein sequence ID" value="JAH93978.1"/>
    <property type="molecule type" value="Transcribed_RNA"/>
</dbReference>
<organism evidence="1">
    <name type="scientific">Anguilla anguilla</name>
    <name type="common">European freshwater eel</name>
    <name type="synonym">Muraena anguilla</name>
    <dbReference type="NCBI Taxonomy" id="7936"/>
    <lineage>
        <taxon>Eukaryota</taxon>
        <taxon>Metazoa</taxon>
        <taxon>Chordata</taxon>
        <taxon>Craniata</taxon>
        <taxon>Vertebrata</taxon>
        <taxon>Euteleostomi</taxon>
        <taxon>Actinopterygii</taxon>
        <taxon>Neopterygii</taxon>
        <taxon>Teleostei</taxon>
        <taxon>Anguilliformes</taxon>
        <taxon>Anguillidae</taxon>
        <taxon>Anguilla</taxon>
    </lineage>
</organism>
<evidence type="ECO:0000313" key="1">
    <source>
        <dbReference type="EMBL" id="JAH93978.1"/>
    </source>
</evidence>
<protein>
    <submittedName>
        <fullName evidence="1">Uncharacterized protein</fullName>
    </submittedName>
</protein>
<accession>A0A0E9WX13</accession>
<dbReference type="AlphaFoldDB" id="A0A0E9WX13"/>
<name>A0A0E9WX13_ANGAN</name>
<proteinExistence type="predicted"/>
<sequence>MHRKKKKKTCVKNGICCPPPHPTPPTFRTWCSPHCLLPFCSPPHSTQPGSTWSVTFGILFLISISEKKNKTKKSFCTCGSLGF</sequence>
<reference evidence="1" key="2">
    <citation type="journal article" date="2015" name="Fish Shellfish Immunol.">
        <title>Early steps in the European eel (Anguilla anguilla)-Vibrio vulnificus interaction in the gills: Role of the RtxA13 toxin.</title>
        <authorList>
            <person name="Callol A."/>
            <person name="Pajuelo D."/>
            <person name="Ebbesson L."/>
            <person name="Teles M."/>
            <person name="MacKenzie S."/>
            <person name="Amaro C."/>
        </authorList>
    </citation>
    <scope>NUCLEOTIDE SEQUENCE</scope>
</reference>
<reference evidence="1" key="1">
    <citation type="submission" date="2014-11" db="EMBL/GenBank/DDBJ databases">
        <authorList>
            <person name="Amaro Gonzalez C."/>
        </authorList>
    </citation>
    <scope>NUCLEOTIDE SEQUENCE</scope>
</reference>